<reference evidence="3" key="2">
    <citation type="journal article" date="2023" name="PLoS ONE">
        <title>Philodulcilactobacillus myokoensis gen. nov., sp. nov., a fructophilic, acidophilic, and agar-phobic lactic acid bacterium isolated from fermented vegetable extracts.</title>
        <authorList>
            <person name="Kouya T."/>
            <person name="Ishiyama Y."/>
            <person name="Ohashi S."/>
            <person name="Kumakubo R."/>
            <person name="Yamazaki T."/>
            <person name="Otaki T."/>
        </authorList>
    </citation>
    <scope>NUCLEOTIDE SEQUENCE</scope>
    <source>
        <strain evidence="3">WR16-4</strain>
    </source>
</reference>
<keyword evidence="1" id="KW-0560">Oxidoreductase</keyword>
<dbReference type="Proteomes" id="UP001144204">
    <property type="component" value="Unassembled WGS sequence"/>
</dbReference>
<dbReference type="SUPFAM" id="SSF51735">
    <property type="entry name" value="NAD(P)-binding Rossmann-fold domains"/>
    <property type="match status" value="1"/>
</dbReference>
<gene>
    <name evidence="3" type="ORF">WR164_00700</name>
</gene>
<dbReference type="AlphaFoldDB" id="A0A9W6AZE0"/>
<dbReference type="PANTHER" id="PTHR14239:SF0">
    <property type="entry name" value="F420-DEPENDENT NADP REDUCTASE"/>
    <property type="match status" value="1"/>
</dbReference>
<reference evidence="3" key="1">
    <citation type="submission" date="2022-07" db="EMBL/GenBank/DDBJ databases">
        <authorList>
            <person name="Kouya T."/>
            <person name="Ishiyama Y."/>
        </authorList>
    </citation>
    <scope>NUCLEOTIDE SEQUENCE</scope>
    <source>
        <strain evidence="3">WR16-4</strain>
    </source>
</reference>
<dbReference type="GO" id="GO:0015677">
    <property type="term" value="P:copper ion import"/>
    <property type="evidence" value="ECO:0007669"/>
    <property type="project" value="TreeGrafter"/>
</dbReference>
<evidence type="ECO:0000256" key="1">
    <source>
        <dbReference type="ARBA" id="ARBA00023002"/>
    </source>
</evidence>
<accession>A0A9W6AZE0</accession>
<name>A0A9W6AZE0_9LACO</name>
<protein>
    <recommendedName>
        <fullName evidence="2">Pyrroline-5-carboxylate reductase catalytic N-terminal domain-containing protein</fullName>
    </recommendedName>
</protein>
<dbReference type="InterPro" id="IPR051267">
    <property type="entry name" value="STEAP_metalloreductase"/>
</dbReference>
<feature type="domain" description="Pyrroline-5-carboxylate reductase catalytic N-terminal" evidence="2">
    <location>
        <begin position="5"/>
        <end position="86"/>
    </location>
</feature>
<dbReference type="Pfam" id="PF03807">
    <property type="entry name" value="F420_oxidored"/>
    <property type="match status" value="1"/>
</dbReference>
<proteinExistence type="predicted"/>
<sequence>MSEVITVIGGGAAGSSIINSLKGAHFNVKVGLRSPEKMDNAVSIESAIKDSGQVIILALPYDTSLKIVADHKADLKNKTIIDMMNPIKADMSGVQTFNGQSGAENLQSELPDSHIVETFNHVDAPVLGNPKGAFQFVVSDDKDALSHVTKIANQMGFDSQPINDLSRTAEVENFAFLWIYYSVVANKKADAFLKLQ</sequence>
<dbReference type="GO" id="GO:0005886">
    <property type="term" value="C:plasma membrane"/>
    <property type="evidence" value="ECO:0007669"/>
    <property type="project" value="TreeGrafter"/>
</dbReference>
<dbReference type="InterPro" id="IPR036291">
    <property type="entry name" value="NAD(P)-bd_dom_sf"/>
</dbReference>
<evidence type="ECO:0000259" key="2">
    <source>
        <dbReference type="Pfam" id="PF03807"/>
    </source>
</evidence>
<dbReference type="EMBL" id="BRPL01000002">
    <property type="protein sequence ID" value="GLB46091.1"/>
    <property type="molecule type" value="Genomic_DNA"/>
</dbReference>
<dbReference type="InterPro" id="IPR028939">
    <property type="entry name" value="P5C_Rdtase_cat_N"/>
</dbReference>
<dbReference type="Gene3D" id="3.40.50.720">
    <property type="entry name" value="NAD(P)-binding Rossmann-like Domain"/>
    <property type="match status" value="1"/>
</dbReference>
<keyword evidence="4" id="KW-1185">Reference proteome</keyword>
<evidence type="ECO:0000313" key="4">
    <source>
        <dbReference type="Proteomes" id="UP001144204"/>
    </source>
</evidence>
<evidence type="ECO:0000313" key="3">
    <source>
        <dbReference type="EMBL" id="GLB46091.1"/>
    </source>
</evidence>
<dbReference type="PANTHER" id="PTHR14239">
    <property type="entry name" value="DUDULIN-RELATED"/>
    <property type="match status" value="1"/>
</dbReference>
<dbReference type="GO" id="GO:0008823">
    <property type="term" value="F:cupric reductase (NADH) activity"/>
    <property type="evidence" value="ECO:0007669"/>
    <property type="project" value="TreeGrafter"/>
</dbReference>
<comment type="caution">
    <text evidence="3">The sequence shown here is derived from an EMBL/GenBank/DDBJ whole genome shotgun (WGS) entry which is preliminary data.</text>
</comment>
<dbReference type="RefSeq" id="WP_286135554.1">
    <property type="nucleotide sequence ID" value="NZ_BRPL01000002.1"/>
</dbReference>
<dbReference type="GO" id="GO:0052851">
    <property type="term" value="F:ferric-chelate reductase (NADPH) activity"/>
    <property type="evidence" value="ECO:0007669"/>
    <property type="project" value="TreeGrafter"/>
</dbReference>
<organism evidence="3 4">
    <name type="scientific">Philodulcilactobacillus myokoensis</name>
    <dbReference type="NCBI Taxonomy" id="2929573"/>
    <lineage>
        <taxon>Bacteria</taxon>
        <taxon>Bacillati</taxon>
        <taxon>Bacillota</taxon>
        <taxon>Bacilli</taxon>
        <taxon>Lactobacillales</taxon>
        <taxon>Lactobacillaceae</taxon>
        <taxon>Philodulcilactobacillus</taxon>
    </lineage>
</organism>